<evidence type="ECO:0000256" key="7">
    <source>
        <dbReference type="ARBA" id="ARBA00023136"/>
    </source>
</evidence>
<sequence>MSTTTSREPPPPAQVQPPSSPDLANLLTVVVGVVSVAGLYLAREVLIPITLAILLSFVLAPVVALLRRVGLPRVPAVLLSVVLALGVILLIGSVIGVQIAGLARDAPRYQSAIQQKVETAQGAAFGRINELSRRLNNEARPAASPDGPAESGPARADAAAGAEAGRATAPVLGGDGTRPVPVEIRQGESSMLELVRKFVSPVIGPLETTFIVFIVAVFVLLQQADLRDRLIRLFGSSDLHRTTEALDETGRRLSKYFLAQLMLNSAFGVIVTIGLFAIGVPSPIVWGILAALFRFVPYVGSVLAAVFPLVLAAGTEPGWTMVLWTAALFMLAEPIMGQIIEPMVYGHSTGLSPISVIVAAIFWTWLWGPIGLILATPLTLCLVVLGRHVERLEFLDVMLGDRPALTPMENFYQRLLAGDTDEMLSQAEALLQERSLSSYYDDVALPGLRLAANDVERGVLPPDRLERLKNAVSGLVNDLSEVADVNPPEKGAKPDDATGPAERAPPPRPVPAVPLPPRTERAGAWTSERPVLCLAGKGPLDEAASAMLAQLLEKHGIGARVVPHEASSREQVGRMEVEGVAMVCISYLDISGSPAHLRYLLRRLRQRLPEAPLLVGLWPEGAEVLTDEAKAKAVGADHFTASLHDAVTRCMEVAAAGEVARAPRPAPVLPG</sequence>
<feature type="transmembrane region" description="Helical" evidence="9">
    <location>
        <begin position="78"/>
        <end position="100"/>
    </location>
</feature>
<keyword evidence="5 9" id="KW-0812">Transmembrane</keyword>
<proteinExistence type="inferred from homology"/>
<dbReference type="Pfam" id="PF01594">
    <property type="entry name" value="AI-2E_transport"/>
    <property type="match status" value="2"/>
</dbReference>
<comment type="subcellular location">
    <subcellularLocation>
        <location evidence="1">Cell membrane</location>
        <topology evidence="1">Multi-pass membrane protein</topology>
    </subcellularLocation>
</comment>
<comment type="caution">
    <text evidence="10">The sequence shown here is derived from an EMBL/GenBank/DDBJ whole genome shotgun (WGS) entry which is preliminary data.</text>
</comment>
<dbReference type="RefSeq" id="WP_377054870.1">
    <property type="nucleotide sequence ID" value="NZ_JBHLVZ010000084.1"/>
</dbReference>
<evidence type="ECO:0000256" key="2">
    <source>
        <dbReference type="ARBA" id="ARBA00009773"/>
    </source>
</evidence>
<feature type="region of interest" description="Disordered" evidence="8">
    <location>
        <begin position="138"/>
        <end position="160"/>
    </location>
</feature>
<evidence type="ECO:0000256" key="5">
    <source>
        <dbReference type="ARBA" id="ARBA00022692"/>
    </source>
</evidence>
<dbReference type="Proteomes" id="UP001589789">
    <property type="component" value="Unassembled WGS sequence"/>
</dbReference>
<keyword evidence="7 9" id="KW-0472">Membrane</keyword>
<feature type="transmembrane region" description="Helical" evidence="9">
    <location>
        <begin position="23"/>
        <end position="41"/>
    </location>
</feature>
<evidence type="ECO:0000256" key="4">
    <source>
        <dbReference type="ARBA" id="ARBA00022475"/>
    </source>
</evidence>
<evidence type="ECO:0000313" key="11">
    <source>
        <dbReference type="Proteomes" id="UP001589789"/>
    </source>
</evidence>
<keyword evidence="6 9" id="KW-1133">Transmembrane helix</keyword>
<feature type="transmembrane region" description="Helical" evidence="9">
    <location>
        <begin position="256"/>
        <end position="278"/>
    </location>
</feature>
<accession>A0ABV6IYT5</accession>
<feature type="compositionally biased region" description="Pro residues" evidence="8">
    <location>
        <begin position="503"/>
        <end position="516"/>
    </location>
</feature>
<comment type="similarity">
    <text evidence="2">Belongs to the autoinducer-2 exporter (AI-2E) (TC 2.A.86) family.</text>
</comment>
<dbReference type="PANTHER" id="PTHR21716">
    <property type="entry name" value="TRANSMEMBRANE PROTEIN"/>
    <property type="match status" value="1"/>
</dbReference>
<dbReference type="EMBL" id="JBHLVZ010000084">
    <property type="protein sequence ID" value="MFC0388447.1"/>
    <property type="molecule type" value="Genomic_DNA"/>
</dbReference>
<feature type="transmembrane region" description="Helical" evidence="9">
    <location>
        <begin position="322"/>
        <end position="340"/>
    </location>
</feature>
<feature type="transmembrane region" description="Helical" evidence="9">
    <location>
        <begin position="47"/>
        <end position="66"/>
    </location>
</feature>
<reference evidence="10 11" key="1">
    <citation type="submission" date="2024-09" db="EMBL/GenBank/DDBJ databases">
        <authorList>
            <person name="Sun Q."/>
            <person name="Mori K."/>
        </authorList>
    </citation>
    <scope>NUCLEOTIDE SEQUENCE [LARGE SCALE GENOMIC DNA]</scope>
    <source>
        <strain evidence="10 11">CCM 7468</strain>
    </source>
</reference>
<evidence type="ECO:0000256" key="3">
    <source>
        <dbReference type="ARBA" id="ARBA00022448"/>
    </source>
</evidence>
<protein>
    <submittedName>
        <fullName evidence="10">AI-2E family transporter</fullName>
    </submittedName>
</protein>
<dbReference type="InterPro" id="IPR002549">
    <property type="entry name" value="AI-2E-like"/>
</dbReference>
<evidence type="ECO:0000313" key="10">
    <source>
        <dbReference type="EMBL" id="MFC0388447.1"/>
    </source>
</evidence>
<dbReference type="PANTHER" id="PTHR21716:SF53">
    <property type="entry name" value="PERMEASE PERM-RELATED"/>
    <property type="match status" value="1"/>
</dbReference>
<feature type="compositionally biased region" description="Low complexity" evidence="8">
    <location>
        <begin position="148"/>
        <end position="160"/>
    </location>
</feature>
<keyword evidence="11" id="KW-1185">Reference proteome</keyword>
<feature type="transmembrane region" description="Helical" evidence="9">
    <location>
        <begin position="198"/>
        <end position="221"/>
    </location>
</feature>
<evidence type="ECO:0000256" key="1">
    <source>
        <dbReference type="ARBA" id="ARBA00004651"/>
    </source>
</evidence>
<feature type="region of interest" description="Disordered" evidence="8">
    <location>
        <begin position="481"/>
        <end position="516"/>
    </location>
</feature>
<feature type="transmembrane region" description="Helical" evidence="9">
    <location>
        <begin position="284"/>
        <end position="310"/>
    </location>
</feature>
<keyword evidence="3" id="KW-0813">Transport</keyword>
<gene>
    <name evidence="10" type="ORF">ACFFIC_23320</name>
</gene>
<feature type="transmembrane region" description="Helical" evidence="9">
    <location>
        <begin position="360"/>
        <end position="385"/>
    </location>
</feature>
<evidence type="ECO:0000256" key="9">
    <source>
        <dbReference type="SAM" id="Phobius"/>
    </source>
</evidence>
<name>A0ABV6IYT5_9PROT</name>
<keyword evidence="4" id="KW-1003">Cell membrane</keyword>
<organism evidence="10 11">
    <name type="scientific">Muricoccus vinaceus</name>
    <dbReference type="NCBI Taxonomy" id="424704"/>
    <lineage>
        <taxon>Bacteria</taxon>
        <taxon>Pseudomonadati</taxon>
        <taxon>Pseudomonadota</taxon>
        <taxon>Alphaproteobacteria</taxon>
        <taxon>Acetobacterales</taxon>
        <taxon>Roseomonadaceae</taxon>
        <taxon>Muricoccus</taxon>
    </lineage>
</organism>
<evidence type="ECO:0000256" key="8">
    <source>
        <dbReference type="SAM" id="MobiDB-lite"/>
    </source>
</evidence>
<evidence type="ECO:0000256" key="6">
    <source>
        <dbReference type="ARBA" id="ARBA00022989"/>
    </source>
</evidence>